<feature type="region of interest" description="Disordered" evidence="1">
    <location>
        <begin position="59"/>
        <end position="98"/>
    </location>
</feature>
<reference evidence="2 3" key="1">
    <citation type="submission" date="2020-05" db="EMBL/GenBank/DDBJ databases">
        <title>Identification and distribution of gene clusters putatively required for synthesis of sphingolipid metabolism inhibitors in phylogenetically diverse species of the filamentous fungus Fusarium.</title>
        <authorList>
            <person name="Kim H.-S."/>
            <person name="Busman M."/>
            <person name="Brown D.W."/>
            <person name="Divon H."/>
            <person name="Uhlig S."/>
            <person name="Proctor R.H."/>
        </authorList>
    </citation>
    <scope>NUCLEOTIDE SEQUENCE [LARGE SCALE GENOMIC DNA]</scope>
    <source>
        <strain evidence="2 3">NRRL 20693</strain>
    </source>
</reference>
<comment type="caution">
    <text evidence="2">The sequence shown here is derived from an EMBL/GenBank/DDBJ whole genome shotgun (WGS) entry which is preliminary data.</text>
</comment>
<sequence length="514" mass="56834">MPLDCRQIALSQGREQYRVLVDLRKRALVYASGDAIQIYSSSIELPLQDIQEMIDLIEPSDEDDSSSDSASSISSGKEIASCSDNTTHHGSGQAQSADNAIPWLRIREVSYQPSHPGTANTSSMQGDGDNDNAAKDGESSNKDSSTATSDTGNDPNHLHSIEENSGNGANGDGEDHQPEGSTSEAKNCIDCQSWTLINSNGNYSLPIDPCLTEDHIVLDTADVNPDESSATNVDVSSIIENWLLSNLGHMIRTDELPRYGSNQNENTVLSNGVQNLSVSLIGTSQFELTNTLGIHHDTVAAGTDSEDPNNEVTMSQLVKDSPATAQNGSDDENDTHDAPTDDTSTLGSSEFGSDNEVLSSLMLPRKDYWPERFKRALDEAEAKYNDYEHRRVAFQNETAIKALRTGENLSHEISNFVIKNMVYRPIVNGKQLLKLKRCIDDVVHFNYHVRANINTIYNDARRRNILRYEPRGSPKRFRSNCLGSSLRYVIGIDQDWGEEDNWGMPPPKKRRQRI</sequence>
<evidence type="ECO:0000313" key="2">
    <source>
        <dbReference type="EMBL" id="KAF5663240.1"/>
    </source>
</evidence>
<gene>
    <name evidence="2" type="ORF">FHETE_7620</name>
</gene>
<dbReference type="OrthoDB" id="5075095at2759"/>
<feature type="region of interest" description="Disordered" evidence="1">
    <location>
        <begin position="322"/>
        <end position="352"/>
    </location>
</feature>
<feature type="region of interest" description="Disordered" evidence="1">
    <location>
        <begin position="112"/>
        <end position="184"/>
    </location>
</feature>
<dbReference type="Proteomes" id="UP000567885">
    <property type="component" value="Unassembled WGS sequence"/>
</dbReference>
<feature type="compositionally biased region" description="Low complexity" evidence="1">
    <location>
        <begin position="67"/>
        <end position="83"/>
    </location>
</feature>
<name>A0A8H5T606_FUSHE</name>
<feature type="compositionally biased region" description="Polar residues" evidence="1">
    <location>
        <begin position="112"/>
        <end position="125"/>
    </location>
</feature>
<protein>
    <submittedName>
        <fullName evidence="2">Uncharacterized protein</fullName>
    </submittedName>
</protein>
<dbReference type="EMBL" id="JAAGWQ010000151">
    <property type="protein sequence ID" value="KAF5663240.1"/>
    <property type="molecule type" value="Genomic_DNA"/>
</dbReference>
<evidence type="ECO:0000256" key="1">
    <source>
        <dbReference type="SAM" id="MobiDB-lite"/>
    </source>
</evidence>
<feature type="compositionally biased region" description="Polar residues" evidence="1">
    <location>
        <begin position="142"/>
        <end position="154"/>
    </location>
</feature>
<organism evidence="2 3">
    <name type="scientific">Fusarium heterosporum</name>
    <dbReference type="NCBI Taxonomy" id="42747"/>
    <lineage>
        <taxon>Eukaryota</taxon>
        <taxon>Fungi</taxon>
        <taxon>Dikarya</taxon>
        <taxon>Ascomycota</taxon>
        <taxon>Pezizomycotina</taxon>
        <taxon>Sordariomycetes</taxon>
        <taxon>Hypocreomycetidae</taxon>
        <taxon>Hypocreales</taxon>
        <taxon>Nectriaceae</taxon>
        <taxon>Fusarium</taxon>
        <taxon>Fusarium heterosporum species complex</taxon>
    </lineage>
</organism>
<feature type="compositionally biased region" description="Polar residues" evidence="1">
    <location>
        <begin position="84"/>
        <end position="98"/>
    </location>
</feature>
<keyword evidence="3" id="KW-1185">Reference proteome</keyword>
<proteinExistence type="predicted"/>
<feature type="compositionally biased region" description="Polar residues" evidence="1">
    <location>
        <begin position="341"/>
        <end position="352"/>
    </location>
</feature>
<dbReference type="AlphaFoldDB" id="A0A8H5T606"/>
<accession>A0A8H5T606</accession>
<feature type="compositionally biased region" description="Basic and acidic residues" evidence="1">
    <location>
        <begin position="132"/>
        <end position="141"/>
    </location>
</feature>
<evidence type="ECO:0000313" key="3">
    <source>
        <dbReference type="Proteomes" id="UP000567885"/>
    </source>
</evidence>